<protein>
    <submittedName>
        <fullName evidence="10">Uncharacterized protein</fullName>
    </submittedName>
</protein>
<feature type="repeat" description="Solcar" evidence="8">
    <location>
        <begin position="10"/>
        <end position="109"/>
    </location>
</feature>
<organism evidence="10 11">
    <name type="scientific">Mucor plumbeus</name>
    <dbReference type="NCBI Taxonomy" id="97098"/>
    <lineage>
        <taxon>Eukaryota</taxon>
        <taxon>Fungi</taxon>
        <taxon>Fungi incertae sedis</taxon>
        <taxon>Mucoromycota</taxon>
        <taxon>Mucoromycotina</taxon>
        <taxon>Mucoromycetes</taxon>
        <taxon>Mucorales</taxon>
        <taxon>Mucorineae</taxon>
        <taxon>Mucoraceae</taxon>
        <taxon>Mucor</taxon>
    </lineage>
</organism>
<comment type="subcellular location">
    <subcellularLocation>
        <location evidence="1">Mitochondrion membrane</location>
        <topology evidence="1">Multi-pass membrane protein</topology>
    </subcellularLocation>
</comment>
<dbReference type="GO" id="GO:0055085">
    <property type="term" value="P:transmembrane transport"/>
    <property type="evidence" value="ECO:0007669"/>
    <property type="project" value="InterPro"/>
</dbReference>
<proteinExistence type="inferred from homology"/>
<evidence type="ECO:0000313" key="11">
    <source>
        <dbReference type="Proteomes" id="UP000650833"/>
    </source>
</evidence>
<evidence type="ECO:0000256" key="7">
    <source>
        <dbReference type="ARBA" id="ARBA00023136"/>
    </source>
</evidence>
<feature type="repeat" description="Solcar" evidence="8">
    <location>
        <begin position="219"/>
        <end position="314"/>
    </location>
</feature>
<feature type="repeat" description="Solcar" evidence="8">
    <location>
        <begin position="120"/>
        <end position="205"/>
    </location>
</feature>
<evidence type="ECO:0000256" key="6">
    <source>
        <dbReference type="ARBA" id="ARBA00023128"/>
    </source>
</evidence>
<reference evidence="10" key="1">
    <citation type="submission" date="2020-12" db="EMBL/GenBank/DDBJ databases">
        <title>Metabolic potential, ecology and presence of endohyphal bacteria is reflected in genomic diversity of Mucoromycotina.</title>
        <authorList>
            <person name="Muszewska A."/>
            <person name="Okrasinska A."/>
            <person name="Steczkiewicz K."/>
            <person name="Drgas O."/>
            <person name="Orlowska M."/>
            <person name="Perlinska-Lenart U."/>
            <person name="Aleksandrzak-Piekarczyk T."/>
            <person name="Szatraj K."/>
            <person name="Zielenkiewicz U."/>
            <person name="Pilsyk S."/>
            <person name="Malc E."/>
            <person name="Mieczkowski P."/>
            <person name="Kruszewska J.S."/>
            <person name="Biernat P."/>
            <person name="Pawlowska J."/>
        </authorList>
    </citation>
    <scope>NUCLEOTIDE SEQUENCE</scope>
    <source>
        <strain evidence="10">CBS 226.32</strain>
    </source>
</reference>
<keyword evidence="7 8" id="KW-0472">Membrane</keyword>
<comment type="caution">
    <text evidence="10">The sequence shown here is derived from an EMBL/GenBank/DDBJ whole genome shotgun (WGS) entry which is preliminary data.</text>
</comment>
<evidence type="ECO:0000256" key="4">
    <source>
        <dbReference type="ARBA" id="ARBA00022737"/>
    </source>
</evidence>
<dbReference type="Proteomes" id="UP000650833">
    <property type="component" value="Unassembled WGS sequence"/>
</dbReference>
<dbReference type="SUPFAM" id="SSF103506">
    <property type="entry name" value="Mitochondrial carrier"/>
    <property type="match status" value="1"/>
</dbReference>
<evidence type="ECO:0000256" key="2">
    <source>
        <dbReference type="ARBA" id="ARBA00022448"/>
    </source>
</evidence>
<dbReference type="PRINTS" id="PR00926">
    <property type="entry name" value="MITOCARRIER"/>
</dbReference>
<dbReference type="AlphaFoldDB" id="A0A8H7RKA1"/>
<evidence type="ECO:0000256" key="3">
    <source>
        <dbReference type="ARBA" id="ARBA00022692"/>
    </source>
</evidence>
<dbReference type="Pfam" id="PF00153">
    <property type="entry name" value="Mito_carr"/>
    <property type="match status" value="3"/>
</dbReference>
<dbReference type="PANTHER" id="PTHR24089">
    <property type="entry name" value="SOLUTE CARRIER FAMILY 25"/>
    <property type="match status" value="1"/>
</dbReference>
<accession>A0A8H7RKA1</accession>
<name>A0A8H7RKA1_9FUNG</name>
<keyword evidence="2 9" id="KW-0813">Transport</keyword>
<comment type="similarity">
    <text evidence="9">Belongs to the mitochondrial carrier (TC 2.A.29) family.</text>
</comment>
<evidence type="ECO:0000313" key="10">
    <source>
        <dbReference type="EMBL" id="KAG2212494.1"/>
    </source>
</evidence>
<gene>
    <name evidence="10" type="ORF">INT46_002188</name>
</gene>
<evidence type="ECO:0000256" key="9">
    <source>
        <dbReference type="RuleBase" id="RU000488"/>
    </source>
</evidence>
<evidence type="ECO:0000256" key="8">
    <source>
        <dbReference type="PROSITE-ProRule" id="PRU00282"/>
    </source>
</evidence>
<dbReference type="EMBL" id="JAEPRC010000049">
    <property type="protein sequence ID" value="KAG2212494.1"/>
    <property type="molecule type" value="Genomic_DNA"/>
</dbReference>
<keyword evidence="5" id="KW-1133">Transmembrane helix</keyword>
<dbReference type="InterPro" id="IPR018108">
    <property type="entry name" value="MCP_transmembrane"/>
</dbReference>
<keyword evidence="3 8" id="KW-0812">Transmembrane</keyword>
<dbReference type="InterPro" id="IPR023395">
    <property type="entry name" value="MCP_dom_sf"/>
</dbReference>
<evidence type="ECO:0000256" key="1">
    <source>
        <dbReference type="ARBA" id="ARBA00004225"/>
    </source>
</evidence>
<keyword evidence="11" id="KW-1185">Reference proteome</keyword>
<dbReference type="PROSITE" id="PS50920">
    <property type="entry name" value="SOLCAR"/>
    <property type="match status" value="3"/>
</dbReference>
<dbReference type="OrthoDB" id="18574at2759"/>
<keyword evidence="6" id="KW-0496">Mitochondrion</keyword>
<keyword evidence="4" id="KW-0677">Repeat</keyword>
<dbReference type="InterPro" id="IPR002067">
    <property type="entry name" value="MCP"/>
</dbReference>
<dbReference type="Gene3D" id="1.50.40.10">
    <property type="entry name" value="Mitochondrial carrier domain"/>
    <property type="match status" value="1"/>
</dbReference>
<evidence type="ECO:0000256" key="5">
    <source>
        <dbReference type="ARBA" id="ARBA00022989"/>
    </source>
</evidence>
<dbReference type="GO" id="GO:0031966">
    <property type="term" value="C:mitochondrial membrane"/>
    <property type="evidence" value="ECO:0007669"/>
    <property type="project" value="UniProtKB-SubCell"/>
</dbReference>
<sequence>MPSYITDANLSSYELAFCGGMAGVVSRVVIAPLDVVKIRMQLQTHRTHFGFNRNKKNTVVKYSKITQALQIILKEEGIKGLYKGNMPAEYLYLSYSAVEFWAYKELEQMIEKIDPKRTLPHTLKTFGCGMIAGCAATAATYPFDLLRTRFAVQALEKNTSVTRAMADIYKLEGAVGFYRGLWPAIIQIMPYMGLLFSSYDIFAKGFKDLRDQQILSASYKPTHDMISGALSGFFSKMAVYPFDLVRKRLQMEGSNNNRSQTAKVIRRSSWWSCLKNIVQQEGVKSLYKGLAPSLLKVAPANAVTFMVFEETKDVLLWFKNQKDDPL</sequence>